<evidence type="ECO:0000256" key="2">
    <source>
        <dbReference type="ARBA" id="ARBA00022448"/>
    </source>
</evidence>
<dbReference type="SMART" id="SM00382">
    <property type="entry name" value="AAA"/>
    <property type="match status" value="1"/>
</dbReference>
<dbReference type="Proteomes" id="UP001524587">
    <property type="component" value="Unassembled WGS sequence"/>
</dbReference>
<dbReference type="InterPro" id="IPR050093">
    <property type="entry name" value="ABC_SmlMolc_Importer"/>
</dbReference>
<reference evidence="11 12" key="1">
    <citation type="submission" date="2022-06" db="EMBL/GenBank/DDBJ databases">
        <title>Endosaccharibacter gen. nov., sp. nov., endophytic bacteria isolated from sugarcane.</title>
        <authorList>
            <person name="Pitiwittayakul N."/>
            <person name="Yukphan P."/>
            <person name="Charoenyingcharoen P."/>
            <person name="Tanasupawat S."/>
        </authorList>
    </citation>
    <scope>NUCLEOTIDE SEQUENCE [LARGE SCALE GENOMIC DNA]</scope>
    <source>
        <strain evidence="11 12">KSS8</strain>
    </source>
</reference>
<dbReference type="PROSITE" id="PS50893">
    <property type="entry name" value="ABC_TRANSPORTER_2"/>
    <property type="match status" value="1"/>
</dbReference>
<feature type="transmembrane region" description="Helical" evidence="8">
    <location>
        <begin position="189"/>
        <end position="213"/>
    </location>
</feature>
<dbReference type="PROSITE" id="PS00211">
    <property type="entry name" value="ABC_TRANSPORTER_1"/>
    <property type="match status" value="1"/>
</dbReference>
<proteinExistence type="predicted"/>
<keyword evidence="2" id="KW-0813">Transport</keyword>
<gene>
    <name evidence="11" type="ORF">NFI95_16550</name>
</gene>
<feature type="transmembrane region" description="Helical" evidence="8">
    <location>
        <begin position="98"/>
        <end position="120"/>
    </location>
</feature>
<dbReference type="InterPro" id="IPR017871">
    <property type="entry name" value="ABC_transporter-like_CS"/>
</dbReference>
<evidence type="ECO:0000313" key="12">
    <source>
        <dbReference type="Proteomes" id="UP001524587"/>
    </source>
</evidence>
<dbReference type="Pfam" id="PF00005">
    <property type="entry name" value="ABC_tran"/>
    <property type="match status" value="1"/>
</dbReference>
<dbReference type="Gene3D" id="1.10.3720.10">
    <property type="entry name" value="MetI-like"/>
    <property type="match status" value="1"/>
</dbReference>
<feature type="transmembrane region" description="Helical" evidence="8">
    <location>
        <begin position="132"/>
        <end position="152"/>
    </location>
</feature>
<dbReference type="GO" id="GO:0005524">
    <property type="term" value="F:ATP binding"/>
    <property type="evidence" value="ECO:0007669"/>
    <property type="project" value="UniProtKB-KW"/>
</dbReference>
<dbReference type="InterPro" id="IPR000515">
    <property type="entry name" value="MetI-like"/>
</dbReference>
<dbReference type="PANTHER" id="PTHR42781">
    <property type="entry name" value="SPERMIDINE/PUTRESCINE IMPORT ATP-BINDING PROTEIN POTA"/>
    <property type="match status" value="1"/>
</dbReference>
<evidence type="ECO:0000259" key="9">
    <source>
        <dbReference type="PROSITE" id="PS50893"/>
    </source>
</evidence>
<dbReference type="SUPFAM" id="SSF161098">
    <property type="entry name" value="MetI-like"/>
    <property type="match status" value="1"/>
</dbReference>
<evidence type="ECO:0000256" key="8">
    <source>
        <dbReference type="SAM" id="Phobius"/>
    </source>
</evidence>
<accession>A0ABT1WE41</accession>
<comment type="caution">
    <text evidence="11">The sequence shown here is derived from an EMBL/GenBank/DDBJ whole genome shotgun (WGS) entry which is preliminary data.</text>
</comment>
<dbReference type="EMBL" id="JAMSKV010000021">
    <property type="protein sequence ID" value="MCQ8280053.1"/>
    <property type="molecule type" value="Genomic_DNA"/>
</dbReference>
<keyword evidence="4" id="KW-0547">Nucleotide-binding</keyword>
<dbReference type="InterPro" id="IPR003439">
    <property type="entry name" value="ABC_transporter-like_ATP-bd"/>
</dbReference>
<organism evidence="11 12">
    <name type="scientific">Endosaccharibacter trunci</name>
    <dbReference type="NCBI Taxonomy" id="2812733"/>
    <lineage>
        <taxon>Bacteria</taxon>
        <taxon>Pseudomonadati</taxon>
        <taxon>Pseudomonadota</taxon>
        <taxon>Alphaproteobacteria</taxon>
        <taxon>Acetobacterales</taxon>
        <taxon>Acetobacteraceae</taxon>
        <taxon>Endosaccharibacter</taxon>
    </lineage>
</organism>
<evidence type="ECO:0000259" key="10">
    <source>
        <dbReference type="PROSITE" id="PS50928"/>
    </source>
</evidence>
<dbReference type="InterPro" id="IPR003593">
    <property type="entry name" value="AAA+_ATPase"/>
</dbReference>
<evidence type="ECO:0000256" key="3">
    <source>
        <dbReference type="ARBA" id="ARBA00022692"/>
    </source>
</evidence>
<evidence type="ECO:0000256" key="6">
    <source>
        <dbReference type="ARBA" id="ARBA00022989"/>
    </source>
</evidence>
<dbReference type="PROSITE" id="PS50928">
    <property type="entry name" value="ABC_TM1"/>
    <property type="match status" value="1"/>
</dbReference>
<feature type="domain" description="ABC transmembrane type-1" evidence="10">
    <location>
        <begin position="51"/>
        <end position="255"/>
    </location>
</feature>
<feature type="transmembrane region" description="Helical" evidence="8">
    <location>
        <begin position="233"/>
        <end position="255"/>
    </location>
</feature>
<evidence type="ECO:0000256" key="7">
    <source>
        <dbReference type="ARBA" id="ARBA00023136"/>
    </source>
</evidence>
<evidence type="ECO:0000256" key="5">
    <source>
        <dbReference type="ARBA" id="ARBA00022840"/>
    </source>
</evidence>
<keyword evidence="7 8" id="KW-0472">Membrane</keyword>
<feature type="transmembrane region" description="Helical" evidence="8">
    <location>
        <begin position="44"/>
        <end position="77"/>
    </location>
</feature>
<dbReference type="InterPro" id="IPR035906">
    <property type="entry name" value="MetI-like_sf"/>
</dbReference>
<evidence type="ECO:0000313" key="11">
    <source>
        <dbReference type="EMBL" id="MCQ8280053.1"/>
    </source>
</evidence>
<evidence type="ECO:0000256" key="1">
    <source>
        <dbReference type="ARBA" id="ARBA00004651"/>
    </source>
</evidence>
<sequence>MTPQATRGAPVLLLLGLLLALYLLAPFAASVPFLFDADWHGADLAGILSATLVSVAAATTSTLLVTLGGVPLGFLLARADRARPRALFWRGIGLGVQLPLALPPLSSGVLLLFLIGYASPLGRLSGGRLTDSFVGIVLAEAFVSAPFLIVAARSAFRSLDPALLDVAATLGHAPAIVFRRVALPLCARGILAGAVLAWLRGFGEFGATAMVAYHPYSLPVFTYLAFGTEGLPAMLPVIAPTLLAALAALALLLGLERARPSWAVPAPADPAPLAAAPAGAAAGPAPALILRAGRQLDGFALAVEWRSTARRLAVLGASGSGKTMTLRVLAGLEPGAVRIGARDLGCLPPQERPLAYVPQSFGLFPHLPVGRQIAFAADSDPTLARHWSERLGLDALSGRRPDALSLGQQQRVALARALSRRDTRLLLLDEPFSALDATLRRRLGRDLLALQAETGLRTILVTHDPEEAMLLADELLLLDRGRVLQSGPVAALFARPVSEQAARLLGAVATARGVAIGPDRIAIGADVALRVSGAPLRPGPVGWAVRPYQLRVGPEGDYPATLLERGDAFDGQRRLRIRLGDAELDALADPDCPRPGLCRVSIDPEAIQVWSAG</sequence>
<protein>
    <submittedName>
        <fullName evidence="11">ATP-binding cassette domain-containing protein</fullName>
    </submittedName>
</protein>
<keyword evidence="6 8" id="KW-1133">Transmembrane helix</keyword>
<comment type="subcellular location">
    <subcellularLocation>
        <location evidence="1">Cell membrane</location>
        <topology evidence="1">Multi-pass membrane protein</topology>
    </subcellularLocation>
</comment>
<keyword evidence="5 11" id="KW-0067">ATP-binding</keyword>
<keyword evidence="3 8" id="KW-0812">Transmembrane</keyword>
<dbReference type="PANTHER" id="PTHR42781:SF4">
    <property type="entry name" value="SPERMIDINE_PUTRESCINE IMPORT ATP-BINDING PROTEIN POTA"/>
    <property type="match status" value="1"/>
</dbReference>
<dbReference type="SUPFAM" id="SSF52540">
    <property type="entry name" value="P-loop containing nucleoside triphosphate hydrolases"/>
    <property type="match status" value="1"/>
</dbReference>
<dbReference type="RefSeq" id="WP_422865541.1">
    <property type="nucleotide sequence ID" value="NZ_JAMSKV010000021.1"/>
</dbReference>
<evidence type="ECO:0000256" key="4">
    <source>
        <dbReference type="ARBA" id="ARBA00022741"/>
    </source>
</evidence>
<dbReference type="CDD" id="cd06261">
    <property type="entry name" value="TM_PBP2"/>
    <property type="match status" value="1"/>
</dbReference>
<feature type="domain" description="ABC transporter" evidence="9">
    <location>
        <begin position="273"/>
        <end position="505"/>
    </location>
</feature>
<dbReference type="Gene3D" id="3.40.50.300">
    <property type="entry name" value="P-loop containing nucleotide triphosphate hydrolases"/>
    <property type="match status" value="1"/>
</dbReference>
<dbReference type="InterPro" id="IPR027417">
    <property type="entry name" value="P-loop_NTPase"/>
</dbReference>
<name>A0ABT1WE41_9PROT</name>
<keyword evidence="12" id="KW-1185">Reference proteome</keyword>